<gene>
    <name evidence="3" type="ORF">QQF64_009955</name>
</gene>
<keyword evidence="2" id="KW-0732">Signal</keyword>
<dbReference type="Proteomes" id="UP001558613">
    <property type="component" value="Unassembled WGS sequence"/>
</dbReference>
<dbReference type="EMBL" id="JAYMGO010000016">
    <property type="protein sequence ID" value="KAL1259378.1"/>
    <property type="molecule type" value="Genomic_DNA"/>
</dbReference>
<protein>
    <submittedName>
        <fullName evidence="3">Uncharacterized protein</fullName>
    </submittedName>
</protein>
<evidence type="ECO:0000256" key="1">
    <source>
        <dbReference type="SAM" id="Phobius"/>
    </source>
</evidence>
<proteinExistence type="predicted"/>
<organism evidence="3 4">
    <name type="scientific">Cirrhinus molitorella</name>
    <name type="common">mud carp</name>
    <dbReference type="NCBI Taxonomy" id="172907"/>
    <lineage>
        <taxon>Eukaryota</taxon>
        <taxon>Metazoa</taxon>
        <taxon>Chordata</taxon>
        <taxon>Craniata</taxon>
        <taxon>Vertebrata</taxon>
        <taxon>Euteleostomi</taxon>
        <taxon>Actinopterygii</taxon>
        <taxon>Neopterygii</taxon>
        <taxon>Teleostei</taxon>
        <taxon>Ostariophysi</taxon>
        <taxon>Cypriniformes</taxon>
        <taxon>Cyprinidae</taxon>
        <taxon>Labeoninae</taxon>
        <taxon>Labeonini</taxon>
        <taxon>Cirrhinus</taxon>
    </lineage>
</organism>
<keyword evidence="4" id="KW-1185">Reference proteome</keyword>
<sequence length="175" mass="19426">MVLSKTLMIVTLFSVTFAIIASTGHIQASEKKEECPANQEISCHTLRTTEGFTYPMSMNIPNSGDCEYAWYWKNGTCIAHSGGKKLASVVTMTLKNLTVTTCEDLQWQLHCDDIPLHCTVDYKVIEHERIQDGNHNAGVSGWVIASIVIGIVVAIAGSLMAVWCYCRNHENRPSY</sequence>
<feature type="signal peptide" evidence="2">
    <location>
        <begin position="1"/>
        <end position="18"/>
    </location>
</feature>
<keyword evidence="1" id="KW-0472">Membrane</keyword>
<feature type="transmembrane region" description="Helical" evidence="1">
    <location>
        <begin position="142"/>
        <end position="166"/>
    </location>
</feature>
<keyword evidence="1" id="KW-0812">Transmembrane</keyword>
<feature type="chain" id="PRO_5045988166" evidence="2">
    <location>
        <begin position="19"/>
        <end position="175"/>
    </location>
</feature>
<evidence type="ECO:0000313" key="4">
    <source>
        <dbReference type="Proteomes" id="UP001558613"/>
    </source>
</evidence>
<evidence type="ECO:0000313" key="3">
    <source>
        <dbReference type="EMBL" id="KAL1259378.1"/>
    </source>
</evidence>
<comment type="caution">
    <text evidence="3">The sequence shown here is derived from an EMBL/GenBank/DDBJ whole genome shotgun (WGS) entry which is preliminary data.</text>
</comment>
<accession>A0ABR3M2M5</accession>
<reference evidence="3 4" key="1">
    <citation type="submission" date="2023-09" db="EMBL/GenBank/DDBJ databases">
        <authorList>
            <person name="Wang M."/>
        </authorList>
    </citation>
    <scope>NUCLEOTIDE SEQUENCE [LARGE SCALE GENOMIC DNA]</scope>
    <source>
        <strain evidence="3">GT-2023</strain>
        <tissue evidence="3">Liver</tissue>
    </source>
</reference>
<name>A0ABR3M2M5_9TELE</name>
<evidence type="ECO:0000256" key="2">
    <source>
        <dbReference type="SAM" id="SignalP"/>
    </source>
</evidence>
<keyword evidence="1" id="KW-1133">Transmembrane helix</keyword>